<dbReference type="EMBL" id="CP026108">
    <property type="protein sequence ID" value="AUT75607.1"/>
    <property type="molecule type" value="Genomic_DNA"/>
</dbReference>
<sequence length="1054" mass="112473">MGHRVRIVRPDDLLNLEIECVNLRLDLANVANPALVPETVGDPAFLIYTFPPQAIAEQAYFESSTVPPPTGEPPLARTPHPPEVDDVKPVPGVAVHARIGGPSRLVFRVPSDASTRIPYAIESLLDWSGFELSISPLAAVPAKPTAEEAIAAPAITQPEPTHTVIELPYHLQLSPGVGAAWRHARTPVSHGGWSELWHARLVTRAIENGEPVEPSIDAPAPLRALWAEGFDPAETLTANDLFAGEPGIGRAAMAAVDRKQIVALTSAFHDYISVDERSSEQSTFEPTPIQCERLMLSPLGGWLKSHGEWDPPCRRLGRAADPPFDWQTVFRREPVEAEHAMRIDPQALKDHPFVPGLGGEPGPPLNLSQWVHVASQGRDHYVRVVYDGCLCGTDHPASLVKVTERRFCDVNGTAVAYLVQYMYVVVRQPEVDYSTRPIAHDGRSLPFTRIRLTTTVTPPIDDPAGASAVGGGSSSFWVMVTDPATGKLVDFVFHGVATDLAGHRWNFTGPLMFVPSGEQHLDLALAAYFNDGGGRRRAFSVSGQMVTYAAPDPTSAADNTTFATEAILLAASPSAQTSCGFVPALDTADVRIPAVEQLLGVNTVTSIALNQSFLDTGFVGGTGVFADIRSGLGIKFDASQAGGIATPNLNLSCLSRDHGPLAGDIGKAAAGAFDPGEFFPKGTAQLFGVVDLLDLLPAGTIADNAPKLVTVRENGGKKIVTTIDWQPAMGNPDPPAGPLTFHREPDSTLIITGRIEQIVGTSPTPPATRMHGELTNFSIEFAEVVHIGFAAFDFTSENGRKPSIDVRLKPDDPIAFLGALAFIDELRKHIPPGLFGDGPSLDINATRIRAGFGIALPPLSVAVFALRNVSLNTALELPFSSGQPALDFGFSERHHPFQLAVALLGGGGFFHLQVDTAGIRQLEAALEFGAVAALDLFVASGSVHIMAGIYFAMNRNAHGDLAAMLSGYLRCGGELSVLGIISISVEFNLSFTYDDGTKKASGRATLSVEVEIAFFSKSIELTVERSFGRDGGDPTFEQLVETPAVWGEYAGAFA</sequence>
<dbReference type="KEGG" id="phs:C2L64_45430"/>
<evidence type="ECO:0000313" key="1">
    <source>
        <dbReference type="EMBL" id="AUT75607.1"/>
    </source>
</evidence>
<proteinExistence type="predicted"/>
<evidence type="ECO:0000313" key="2">
    <source>
        <dbReference type="Proteomes" id="UP000236649"/>
    </source>
</evidence>
<protein>
    <submittedName>
        <fullName evidence="1">Uncharacterized protein</fullName>
    </submittedName>
</protein>
<organism evidence="1 2">
    <name type="scientific">Paraburkholderia hospita</name>
    <dbReference type="NCBI Taxonomy" id="169430"/>
    <lineage>
        <taxon>Bacteria</taxon>
        <taxon>Pseudomonadati</taxon>
        <taxon>Pseudomonadota</taxon>
        <taxon>Betaproteobacteria</taxon>
        <taxon>Burkholderiales</taxon>
        <taxon>Burkholderiaceae</taxon>
        <taxon>Paraburkholderia</taxon>
    </lineage>
</organism>
<dbReference type="AlphaFoldDB" id="A0AAN1MQE1"/>
<dbReference type="Proteomes" id="UP000236649">
    <property type="component" value="Chromosome 4"/>
</dbReference>
<name>A0AAN1MQE1_9BURK</name>
<gene>
    <name evidence="1" type="ORF">C2L64_45430</name>
</gene>
<reference evidence="1 2" key="1">
    <citation type="submission" date="2018-01" db="EMBL/GenBank/DDBJ databases">
        <title>Species boundaries and ecological features among Paraburkholderia terrae DSMZ17804T, P. hospita DSMZ17164T and P. caribensis DSMZ13236T.</title>
        <authorList>
            <person name="Pratama A.A."/>
        </authorList>
    </citation>
    <scope>NUCLEOTIDE SEQUENCE [LARGE SCALE GENOMIC DNA]</scope>
    <source>
        <strain evidence="1 2">DSM 17164</strain>
    </source>
</reference>
<accession>A0AAN1MQE1</accession>